<keyword evidence="5 7" id="KW-0508">mRNA splicing</keyword>
<comment type="caution">
    <text evidence="9">The sequence shown here is derived from an EMBL/GenBank/DDBJ whole genome shotgun (WGS) entry which is preliminary data.</text>
</comment>
<comment type="subcellular location">
    <subcellularLocation>
        <location evidence="1 7">Nucleus</location>
    </subcellularLocation>
</comment>
<organism evidence="9 10">
    <name type="scientific">Vitis vinifera</name>
    <name type="common">Grape</name>
    <dbReference type="NCBI Taxonomy" id="29760"/>
    <lineage>
        <taxon>Eukaryota</taxon>
        <taxon>Viridiplantae</taxon>
        <taxon>Streptophyta</taxon>
        <taxon>Embryophyta</taxon>
        <taxon>Tracheophyta</taxon>
        <taxon>Spermatophyta</taxon>
        <taxon>Magnoliopsida</taxon>
        <taxon>eudicotyledons</taxon>
        <taxon>Gunneridae</taxon>
        <taxon>Pentapetalae</taxon>
        <taxon>rosids</taxon>
        <taxon>Vitales</taxon>
        <taxon>Vitaceae</taxon>
        <taxon>Viteae</taxon>
        <taxon>Vitis</taxon>
    </lineage>
</organism>
<evidence type="ECO:0000256" key="1">
    <source>
        <dbReference type="ARBA" id="ARBA00004123"/>
    </source>
</evidence>
<evidence type="ECO:0000313" key="8">
    <source>
        <dbReference type="EMBL" id="RVW47615.1"/>
    </source>
</evidence>
<evidence type="ECO:0000256" key="2">
    <source>
        <dbReference type="ARBA" id="ARBA00006164"/>
    </source>
</evidence>
<keyword evidence="3 7" id="KW-0507">mRNA processing</keyword>
<evidence type="ECO:0000313" key="9">
    <source>
        <dbReference type="EMBL" id="RVX11340.1"/>
    </source>
</evidence>
<evidence type="ECO:0000256" key="5">
    <source>
        <dbReference type="ARBA" id="ARBA00023187"/>
    </source>
</evidence>
<gene>
    <name evidence="9" type="ORF">CK203_019639</name>
    <name evidence="8" type="ORF">CK203_113741</name>
</gene>
<comment type="similarity">
    <text evidence="2 7">Belongs to the PRP38 family.</text>
</comment>
<dbReference type="GO" id="GO:0005681">
    <property type="term" value="C:spliceosomal complex"/>
    <property type="evidence" value="ECO:0007669"/>
    <property type="project" value="UniProtKB-KW"/>
</dbReference>
<name>A0A438JQW0_VITVI</name>
<protein>
    <recommendedName>
        <fullName evidence="7">Pre-mRNA-splicing factor 38</fullName>
    </recommendedName>
</protein>
<evidence type="ECO:0000256" key="4">
    <source>
        <dbReference type="ARBA" id="ARBA00022728"/>
    </source>
</evidence>
<comment type="function">
    <text evidence="7">Required for pre-mRNA splicing.</text>
</comment>
<evidence type="ECO:0000256" key="6">
    <source>
        <dbReference type="ARBA" id="ARBA00023242"/>
    </source>
</evidence>
<proteinExistence type="inferred from homology"/>
<sequence>MVEGTLDWEELNLLSCLLKKNKVVLQVGFLYLRYAGDPKTLWNWFEPYVKDDEVVFW</sequence>
<dbReference type="EMBL" id="QGNW01000031">
    <property type="protein sequence ID" value="RVX11340.1"/>
    <property type="molecule type" value="Genomic_DNA"/>
</dbReference>
<accession>A0A438JQW0</accession>
<keyword evidence="4 7" id="KW-0747">Spliceosome</keyword>
<evidence type="ECO:0000256" key="7">
    <source>
        <dbReference type="RuleBase" id="RU367025"/>
    </source>
</evidence>
<dbReference type="Pfam" id="PF03371">
    <property type="entry name" value="PRP38"/>
    <property type="match status" value="1"/>
</dbReference>
<dbReference type="InterPro" id="IPR005037">
    <property type="entry name" value="PRP38"/>
</dbReference>
<reference evidence="9 10" key="1">
    <citation type="journal article" date="2018" name="PLoS Genet.">
        <title>Population sequencing reveals clonal diversity and ancestral inbreeding in the grapevine cultivar Chardonnay.</title>
        <authorList>
            <person name="Roach M.J."/>
            <person name="Johnson D.L."/>
            <person name="Bohlmann J."/>
            <person name="van Vuuren H.J."/>
            <person name="Jones S.J."/>
            <person name="Pretorius I.S."/>
            <person name="Schmidt S.A."/>
            <person name="Borneman A.R."/>
        </authorList>
    </citation>
    <scope>NUCLEOTIDE SEQUENCE [LARGE SCALE GENOMIC DNA]</scope>
    <source>
        <strain evidence="10">cv. Chardonnay</strain>
        <strain evidence="9">I10V1</strain>
        <tissue evidence="9">Leaf</tissue>
    </source>
</reference>
<evidence type="ECO:0000256" key="3">
    <source>
        <dbReference type="ARBA" id="ARBA00022664"/>
    </source>
</evidence>
<dbReference type="GO" id="GO:0000398">
    <property type="term" value="P:mRNA splicing, via spliceosome"/>
    <property type="evidence" value="ECO:0007669"/>
    <property type="project" value="UniProtKB-UniRule"/>
</dbReference>
<dbReference type="Proteomes" id="UP000288805">
    <property type="component" value="Unassembled WGS sequence"/>
</dbReference>
<dbReference type="EMBL" id="QGNW01001277">
    <property type="protein sequence ID" value="RVW47615.1"/>
    <property type="molecule type" value="Genomic_DNA"/>
</dbReference>
<keyword evidence="6 7" id="KW-0539">Nucleus</keyword>
<dbReference type="AlphaFoldDB" id="A0A438JQW0"/>
<evidence type="ECO:0000313" key="10">
    <source>
        <dbReference type="Proteomes" id="UP000288805"/>
    </source>
</evidence>